<dbReference type="SMART" id="SM00052">
    <property type="entry name" value="EAL"/>
    <property type="match status" value="1"/>
</dbReference>
<evidence type="ECO:0000313" key="3">
    <source>
        <dbReference type="Proteomes" id="UP000447393"/>
    </source>
</evidence>
<dbReference type="InterPro" id="IPR035919">
    <property type="entry name" value="EAL_sf"/>
</dbReference>
<dbReference type="Gene3D" id="3.20.20.450">
    <property type="entry name" value="EAL domain"/>
    <property type="match status" value="1"/>
</dbReference>
<name>A0A845E5J8_9BACI</name>
<dbReference type="PANTHER" id="PTHR33121">
    <property type="entry name" value="CYCLIC DI-GMP PHOSPHODIESTERASE PDEF"/>
    <property type="match status" value="1"/>
</dbReference>
<dbReference type="PROSITE" id="PS50883">
    <property type="entry name" value="EAL"/>
    <property type="match status" value="1"/>
</dbReference>
<evidence type="ECO:0000259" key="1">
    <source>
        <dbReference type="PROSITE" id="PS50883"/>
    </source>
</evidence>
<comment type="caution">
    <text evidence="2">The sequence shown here is derived from an EMBL/GenBank/DDBJ whole genome shotgun (WGS) entry which is preliminary data.</text>
</comment>
<dbReference type="SUPFAM" id="SSF141868">
    <property type="entry name" value="EAL domain-like"/>
    <property type="match status" value="1"/>
</dbReference>
<dbReference type="Pfam" id="PF00563">
    <property type="entry name" value="EAL"/>
    <property type="match status" value="1"/>
</dbReference>
<dbReference type="InterPro" id="IPR050706">
    <property type="entry name" value="Cyclic-di-GMP_PDE-like"/>
</dbReference>
<dbReference type="Proteomes" id="UP000447393">
    <property type="component" value="Unassembled WGS sequence"/>
</dbReference>
<gene>
    <name evidence="2" type="ORF">GLV98_11600</name>
</gene>
<reference evidence="2 3" key="1">
    <citation type="submission" date="2019-11" db="EMBL/GenBank/DDBJ databases">
        <title>Genome sequences of 17 halophilic strains isolated from different environments.</title>
        <authorList>
            <person name="Furrow R.E."/>
        </authorList>
    </citation>
    <scope>NUCLEOTIDE SEQUENCE [LARGE SCALE GENOMIC DNA]</scope>
    <source>
        <strain evidence="2 3">22505_10_Sand</strain>
    </source>
</reference>
<protein>
    <submittedName>
        <fullName evidence="2">EAL domain-containing protein</fullName>
    </submittedName>
</protein>
<organism evidence="2 3">
    <name type="scientific">Halobacillus litoralis</name>
    <dbReference type="NCBI Taxonomy" id="45668"/>
    <lineage>
        <taxon>Bacteria</taxon>
        <taxon>Bacillati</taxon>
        <taxon>Bacillota</taxon>
        <taxon>Bacilli</taxon>
        <taxon>Bacillales</taxon>
        <taxon>Bacillaceae</taxon>
        <taxon>Halobacillus</taxon>
    </lineage>
</organism>
<dbReference type="GO" id="GO:0071111">
    <property type="term" value="F:cyclic-guanylate-specific phosphodiesterase activity"/>
    <property type="evidence" value="ECO:0007669"/>
    <property type="project" value="InterPro"/>
</dbReference>
<dbReference type="RefSeq" id="WP_160915257.1">
    <property type="nucleotide sequence ID" value="NZ_WMEZ01000003.1"/>
</dbReference>
<dbReference type="InterPro" id="IPR001633">
    <property type="entry name" value="EAL_dom"/>
</dbReference>
<dbReference type="EMBL" id="WMEZ01000003">
    <property type="protein sequence ID" value="MYL50132.1"/>
    <property type="molecule type" value="Genomic_DNA"/>
</dbReference>
<dbReference type="AlphaFoldDB" id="A0A845E5J8"/>
<dbReference type="OrthoDB" id="581425at2"/>
<dbReference type="CDD" id="cd01948">
    <property type="entry name" value="EAL"/>
    <property type="match status" value="1"/>
</dbReference>
<sequence length="336" mass="38779">MSLAQQRECKSSDDVLASYMNKDKLYIHYQPIVDLHKESVIGYEALTRFPPSAYFKSPVELFQFADQTNRLFQLEKHTRELAIDSIIPHLQERQQLWVNLTPNVIHDDSFTPGFTHTILKNTGLNPDQIVFEITEHSAISDYQSFRKLLEHYRKQGFKVAIDDVGAGYSSLQMISELKPDYMKIDRSLITHINQFREKQYMVEALQQIGKKLGSGIIAEGVETDGECLHLIQMGISLMQGYYFAKPDYPPPPLPKSISEQVKLQGYSQMFPLKIDERTTFSELMTWISTYMGSYDNYFALIQGKGVLPLTEVVRFVVSHSTKTKETVWSHLRSWFT</sequence>
<accession>A0A845E5J8</accession>
<proteinExistence type="predicted"/>
<evidence type="ECO:0000313" key="2">
    <source>
        <dbReference type="EMBL" id="MYL50132.1"/>
    </source>
</evidence>
<feature type="domain" description="EAL" evidence="1">
    <location>
        <begin position="9"/>
        <end position="260"/>
    </location>
</feature>
<dbReference type="PANTHER" id="PTHR33121:SF76">
    <property type="entry name" value="SIGNALING PROTEIN"/>
    <property type="match status" value="1"/>
</dbReference>